<dbReference type="Ensembl" id="ENSFHET00000016320.1">
    <property type="protein sequence ID" value="ENSFHEP00000027531.1"/>
    <property type="gene ID" value="ENSFHEG00000011057.1"/>
</dbReference>
<dbReference type="Pfam" id="PF12895">
    <property type="entry name" value="ANAPC3"/>
    <property type="match status" value="1"/>
</dbReference>
<reference evidence="1" key="2">
    <citation type="submission" date="2025-09" db="UniProtKB">
        <authorList>
            <consortium name="Ensembl"/>
        </authorList>
    </citation>
    <scope>IDENTIFICATION</scope>
</reference>
<organism evidence="1 2">
    <name type="scientific">Fundulus heteroclitus</name>
    <name type="common">Killifish</name>
    <name type="synonym">Mummichog</name>
    <dbReference type="NCBI Taxonomy" id="8078"/>
    <lineage>
        <taxon>Eukaryota</taxon>
        <taxon>Metazoa</taxon>
        <taxon>Chordata</taxon>
        <taxon>Craniata</taxon>
        <taxon>Vertebrata</taxon>
        <taxon>Euteleostomi</taxon>
        <taxon>Actinopterygii</taxon>
        <taxon>Neopterygii</taxon>
        <taxon>Teleostei</taxon>
        <taxon>Neoteleostei</taxon>
        <taxon>Acanthomorphata</taxon>
        <taxon>Ovalentaria</taxon>
        <taxon>Atherinomorphae</taxon>
        <taxon>Cyprinodontiformes</taxon>
        <taxon>Fundulidae</taxon>
        <taxon>Fundulus</taxon>
    </lineage>
</organism>
<dbReference type="Gene3D" id="1.25.40.10">
    <property type="entry name" value="Tetratricopeptide repeat domain"/>
    <property type="match status" value="1"/>
</dbReference>
<reference evidence="1" key="1">
    <citation type="submission" date="2025-08" db="UniProtKB">
        <authorList>
            <consortium name="Ensembl"/>
        </authorList>
    </citation>
    <scope>IDENTIFICATION</scope>
</reference>
<protein>
    <submittedName>
        <fullName evidence="1">Uncharacterized protein</fullName>
    </submittedName>
</protein>
<proteinExistence type="predicted"/>
<dbReference type="STRING" id="8078.ENSFHEP00000027531"/>
<dbReference type="AlphaFoldDB" id="A0A3Q2QJJ6"/>
<dbReference type="GeneTree" id="ENSGT01140000286653"/>
<evidence type="ECO:0000313" key="1">
    <source>
        <dbReference type="Ensembl" id="ENSFHEP00000027531.1"/>
    </source>
</evidence>
<sequence>VTAAVWQALNHYAYVDAVFLAERLYAEVRSEEALYLLATCYYRSGKPYKAYRLLKAHTCSTPQVRFLFWTFFFFFVSPDLFRSMDQVQNTVPGFP</sequence>
<name>A0A3Q2QJJ6_FUNHE</name>
<evidence type="ECO:0000313" key="2">
    <source>
        <dbReference type="Proteomes" id="UP000265000"/>
    </source>
</evidence>
<dbReference type="Proteomes" id="UP000265000">
    <property type="component" value="Unplaced"/>
</dbReference>
<accession>A0A3Q2QJJ6</accession>
<dbReference type="InterPro" id="IPR011990">
    <property type="entry name" value="TPR-like_helical_dom_sf"/>
</dbReference>
<keyword evidence="2" id="KW-1185">Reference proteome</keyword>